<dbReference type="PANTHER" id="PTHR24006">
    <property type="entry name" value="UBIQUITIN CARBOXYL-TERMINAL HYDROLASE"/>
    <property type="match status" value="1"/>
</dbReference>
<dbReference type="InterPro" id="IPR038765">
    <property type="entry name" value="Papain-like_cys_pep_sf"/>
</dbReference>
<sequence>MVRTQSAAQRSRSAVASKITKACTWRIGRTSYRPRGLANGGASCYRNAALQNLLHLPKFVYWIMQHNEPRRNWPCATAPTDPNQAPPLKWADEPAIEKLGADGVGCVPCLLKGFIVDYWGPTLINATNDHPTRFLFDHPCWLHLHTLSDRWFYRDPLDLEETLNKKENINKTEEEKEVVVLEEREKNMSRQHDADEFMRYVLDGIEYTYAHADANGDPTKRKKQYDSLFTRTVQETMTCPACGHVRTIGHETPELGVRIEPLTGRAHDDVASAINRSMTEIIDTPCPQCSNPTIPANKKTGAKEIEDPRAFVRRIRVVAAPEYLRIHVNVEAYNASGQPYKNRKTLAIPEILDITQHMTYSDDPNPLPVCYKLRHVLYHQGDLLRNGHYAAAVTEMPPPRGRWAHSNKFFCNDSVISDFTNELMPTKRNVSNILTANPVNLSAGLNVENDYDPSIIWYERMPTRELPVYKGEEVVAGLAEGRVPRKGRGKRGEEYRAEVS</sequence>
<keyword evidence="1" id="KW-0175">Coiled coil</keyword>
<dbReference type="InterPro" id="IPR050164">
    <property type="entry name" value="Peptidase_C19"/>
</dbReference>
<dbReference type="CDD" id="cd02257">
    <property type="entry name" value="Peptidase_C19"/>
    <property type="match status" value="1"/>
</dbReference>
<dbReference type="EMBL" id="MU006226">
    <property type="protein sequence ID" value="KAF2826421.1"/>
    <property type="molecule type" value="Genomic_DNA"/>
</dbReference>
<dbReference type="InterPro" id="IPR028889">
    <property type="entry name" value="USP"/>
</dbReference>
<dbReference type="PROSITE" id="PS50235">
    <property type="entry name" value="USP_3"/>
    <property type="match status" value="1"/>
</dbReference>
<feature type="coiled-coil region" evidence="1">
    <location>
        <begin position="164"/>
        <end position="191"/>
    </location>
</feature>
<dbReference type="GO" id="GO:0005634">
    <property type="term" value="C:nucleus"/>
    <property type="evidence" value="ECO:0007669"/>
    <property type="project" value="TreeGrafter"/>
</dbReference>
<proteinExistence type="predicted"/>
<feature type="domain" description="USP" evidence="2">
    <location>
        <begin position="35"/>
        <end position="429"/>
    </location>
</feature>
<evidence type="ECO:0000313" key="4">
    <source>
        <dbReference type="Proteomes" id="UP000799424"/>
    </source>
</evidence>
<name>A0A6A6ZZJ6_9PLEO</name>
<dbReference type="OrthoDB" id="289038at2759"/>
<gene>
    <name evidence="3" type="ORF">CC86DRAFT_382461</name>
</gene>
<dbReference type="GO" id="GO:0004843">
    <property type="term" value="F:cysteine-type deubiquitinase activity"/>
    <property type="evidence" value="ECO:0007669"/>
    <property type="project" value="InterPro"/>
</dbReference>
<dbReference type="Proteomes" id="UP000799424">
    <property type="component" value="Unassembled WGS sequence"/>
</dbReference>
<dbReference type="Pfam" id="PF00443">
    <property type="entry name" value="UCH"/>
    <property type="match status" value="1"/>
</dbReference>
<keyword evidence="4" id="KW-1185">Reference proteome</keyword>
<dbReference type="GO" id="GO:0016579">
    <property type="term" value="P:protein deubiquitination"/>
    <property type="evidence" value="ECO:0007669"/>
    <property type="project" value="InterPro"/>
</dbReference>
<dbReference type="Gene3D" id="3.90.70.10">
    <property type="entry name" value="Cysteine proteinases"/>
    <property type="match status" value="1"/>
</dbReference>
<protein>
    <submittedName>
        <fullName evidence="3">Cysteine proteinase</fullName>
    </submittedName>
</protein>
<reference evidence="3" key="1">
    <citation type="journal article" date="2020" name="Stud. Mycol.">
        <title>101 Dothideomycetes genomes: a test case for predicting lifestyles and emergence of pathogens.</title>
        <authorList>
            <person name="Haridas S."/>
            <person name="Albert R."/>
            <person name="Binder M."/>
            <person name="Bloem J."/>
            <person name="Labutti K."/>
            <person name="Salamov A."/>
            <person name="Andreopoulos B."/>
            <person name="Baker S."/>
            <person name="Barry K."/>
            <person name="Bills G."/>
            <person name="Bluhm B."/>
            <person name="Cannon C."/>
            <person name="Castanera R."/>
            <person name="Culley D."/>
            <person name="Daum C."/>
            <person name="Ezra D."/>
            <person name="Gonzalez J."/>
            <person name="Henrissat B."/>
            <person name="Kuo A."/>
            <person name="Liang C."/>
            <person name="Lipzen A."/>
            <person name="Lutzoni F."/>
            <person name="Magnuson J."/>
            <person name="Mondo S."/>
            <person name="Nolan M."/>
            <person name="Ohm R."/>
            <person name="Pangilinan J."/>
            <person name="Park H.-J."/>
            <person name="Ramirez L."/>
            <person name="Alfaro M."/>
            <person name="Sun H."/>
            <person name="Tritt A."/>
            <person name="Yoshinaga Y."/>
            <person name="Zwiers L.-H."/>
            <person name="Turgeon B."/>
            <person name="Goodwin S."/>
            <person name="Spatafora J."/>
            <person name="Crous P."/>
            <person name="Grigoriev I."/>
        </authorList>
    </citation>
    <scope>NUCLEOTIDE SEQUENCE</scope>
    <source>
        <strain evidence="3">CBS 113818</strain>
    </source>
</reference>
<evidence type="ECO:0000256" key="1">
    <source>
        <dbReference type="SAM" id="Coils"/>
    </source>
</evidence>
<dbReference type="InterPro" id="IPR001394">
    <property type="entry name" value="Peptidase_C19_UCH"/>
</dbReference>
<accession>A0A6A6ZZJ6</accession>
<dbReference type="AlphaFoldDB" id="A0A6A6ZZJ6"/>
<organism evidence="3 4">
    <name type="scientific">Ophiobolus disseminans</name>
    <dbReference type="NCBI Taxonomy" id="1469910"/>
    <lineage>
        <taxon>Eukaryota</taxon>
        <taxon>Fungi</taxon>
        <taxon>Dikarya</taxon>
        <taxon>Ascomycota</taxon>
        <taxon>Pezizomycotina</taxon>
        <taxon>Dothideomycetes</taxon>
        <taxon>Pleosporomycetidae</taxon>
        <taxon>Pleosporales</taxon>
        <taxon>Pleosporineae</taxon>
        <taxon>Phaeosphaeriaceae</taxon>
        <taxon>Ophiobolus</taxon>
    </lineage>
</organism>
<dbReference type="SUPFAM" id="SSF54001">
    <property type="entry name" value="Cysteine proteinases"/>
    <property type="match status" value="1"/>
</dbReference>
<dbReference type="GO" id="GO:0005829">
    <property type="term" value="C:cytosol"/>
    <property type="evidence" value="ECO:0007669"/>
    <property type="project" value="TreeGrafter"/>
</dbReference>
<evidence type="ECO:0000313" key="3">
    <source>
        <dbReference type="EMBL" id="KAF2826421.1"/>
    </source>
</evidence>
<evidence type="ECO:0000259" key="2">
    <source>
        <dbReference type="PROSITE" id="PS50235"/>
    </source>
</evidence>